<name>A0ABY0TIS4_9PROT</name>
<evidence type="ECO:0000313" key="2">
    <source>
        <dbReference type="Proteomes" id="UP000183471"/>
    </source>
</evidence>
<dbReference type="Proteomes" id="UP000183471">
    <property type="component" value="Unassembled WGS sequence"/>
</dbReference>
<dbReference type="InterPro" id="IPR010272">
    <property type="entry name" value="T6SS_TssF"/>
</dbReference>
<proteinExistence type="predicted"/>
<sequence>MDPRLLRHYNRELAYMREMGAEFAAQFPKIAGRLGMDGIEVADPYVERLMEGVAFLAARVQLKLDAEFPRFTQRLLEIVYPNYLAPTPAMLVAQFRPQLSETNLAQGFIIPRDSSMRSQLGKNETTACEFRTAQDITLWPLEITHAEYFTFAPDLPLNKLPLAQPVKGGVRLRIKSTAGLKFNQVSLDRLRLFLSGGDEVAYKLHELCLGAPLGVVVAPAPAPAPAMGPWPWHQFLPARNIQPVGYSDEQALLPVSLRGFQGYRLLQEYFAFPQRFLFIDIDGLGPAVRKHEGDELEIVLLFSRGDAVLENVVDRANFSLFCAPAINLFHKRADRIHLTDNTYEYHVVADRTQPMDFEVFEVSRVTGYGVGSDSEQAFLPFYAAYHTESQERQAYFTVQREPRLLSSGQKRTGTRSSYIGNEVFLSLVDPEEAPYSGDLRQLAITTLCTNRDLPLLMPLGAGKTDFTLDSAAPLDTIRCVKGPSKPYSPIWNGGIAWQFVSHLSLNYLSLMNTGGREGAAALREMLELYAMSSDAAIKKQIEGVRKVSVKPLVRRLPMPGPITFGRGLEVELYLEELAFQGGSAFLFGSVMEQFFARHVSLNSFTETVLSSVERAEIMRWRPRCGARPIL</sequence>
<comment type="caution">
    <text evidence="1">The sequence shown here is derived from an EMBL/GenBank/DDBJ whole genome shotgun (WGS) entry which is preliminary data.</text>
</comment>
<gene>
    <name evidence="1" type="ORF">SAMN05216402_1819</name>
</gene>
<dbReference type="EMBL" id="FNKY01000001">
    <property type="protein sequence ID" value="SDQ67879.1"/>
    <property type="molecule type" value="Genomic_DNA"/>
</dbReference>
<dbReference type="PANTHER" id="PTHR35370:SF1">
    <property type="entry name" value="TYPE VI SECRETION SYSTEM COMPONENT TSSF1"/>
    <property type="match status" value="1"/>
</dbReference>
<accession>A0ABY0TIS4</accession>
<dbReference type="Pfam" id="PF05947">
    <property type="entry name" value="T6SS_TssF"/>
    <property type="match status" value="1"/>
</dbReference>
<dbReference type="PANTHER" id="PTHR35370">
    <property type="entry name" value="CYTOPLASMIC PROTEIN-RELATED-RELATED"/>
    <property type="match status" value="1"/>
</dbReference>
<organism evidence="1 2">
    <name type="scientific">Nitrosospira multiformis</name>
    <dbReference type="NCBI Taxonomy" id="1231"/>
    <lineage>
        <taxon>Bacteria</taxon>
        <taxon>Pseudomonadati</taxon>
        <taxon>Pseudomonadota</taxon>
        <taxon>Betaproteobacteria</taxon>
        <taxon>Nitrosomonadales</taxon>
        <taxon>Nitrosomonadaceae</taxon>
        <taxon>Nitrosospira</taxon>
    </lineage>
</organism>
<dbReference type="RefSeq" id="WP_074632015.1">
    <property type="nucleotide sequence ID" value="NZ_FNKY01000001.1"/>
</dbReference>
<protein>
    <submittedName>
        <fullName evidence="1">Type VI secretion system protein ImpG</fullName>
    </submittedName>
</protein>
<evidence type="ECO:0000313" key="1">
    <source>
        <dbReference type="EMBL" id="SDQ67879.1"/>
    </source>
</evidence>
<reference evidence="1 2" key="1">
    <citation type="submission" date="2016-10" db="EMBL/GenBank/DDBJ databases">
        <authorList>
            <person name="Varghese N."/>
            <person name="Submissions S."/>
        </authorList>
    </citation>
    <scope>NUCLEOTIDE SEQUENCE [LARGE SCALE GENOMIC DNA]</scope>
    <source>
        <strain evidence="1 2">Nl1</strain>
    </source>
</reference>
<dbReference type="PIRSF" id="PIRSF028304">
    <property type="entry name" value="UCP028304"/>
    <property type="match status" value="1"/>
</dbReference>
<keyword evidence="2" id="KW-1185">Reference proteome</keyword>
<dbReference type="NCBIfam" id="TIGR03359">
    <property type="entry name" value="VI_chp_6"/>
    <property type="match status" value="1"/>
</dbReference>